<dbReference type="InterPro" id="IPR029058">
    <property type="entry name" value="AB_hydrolase_fold"/>
</dbReference>
<dbReference type="Gene3D" id="3.40.50.1820">
    <property type="entry name" value="alpha/beta hydrolase"/>
    <property type="match status" value="1"/>
</dbReference>
<dbReference type="GO" id="GO:0006629">
    <property type="term" value="P:lipid metabolic process"/>
    <property type="evidence" value="ECO:0007669"/>
    <property type="project" value="InterPro"/>
</dbReference>
<name>A0A0G4FVQ1_VITBC</name>
<evidence type="ECO:0000313" key="2">
    <source>
        <dbReference type="EMBL" id="CEM18809.1"/>
    </source>
</evidence>
<keyword evidence="3" id="KW-1185">Reference proteome</keyword>
<dbReference type="SUPFAM" id="SSF53474">
    <property type="entry name" value="alpha/beta-Hydrolases"/>
    <property type="match status" value="1"/>
</dbReference>
<dbReference type="InterPro" id="IPR002921">
    <property type="entry name" value="Fungal_lipase-type"/>
</dbReference>
<dbReference type="PhylomeDB" id="A0A0G4FVQ1"/>
<dbReference type="OrthoDB" id="508212at2759"/>
<gene>
    <name evidence="2" type="ORF">Vbra_9463</name>
</gene>
<reference evidence="2 3" key="1">
    <citation type="submission" date="2014-11" db="EMBL/GenBank/DDBJ databases">
        <authorList>
            <person name="Zhu J."/>
            <person name="Qi W."/>
            <person name="Song R."/>
        </authorList>
    </citation>
    <scope>NUCLEOTIDE SEQUENCE [LARGE SCALE GENOMIC DNA]</scope>
</reference>
<sequence>MSVHLDKHDVHLIHLEAGCDALTTADKHHVKRPQSAASRGKIHTMWWLLYYVIGILPLVASSQPQPQPQTEAIPVSLPDAFPSPAIDCHTHQHHRDHTHTHTRSPGLVSCVFPLGPIGAAQCARAIVGTAVGDVLGGSVPGFVDVARGLCGCFPAEARAERGRVCESAYCCMSTLICGSGFLVERCAHLANALPGITAPRPSALPPSTQSADLFLTDLTGSVPATIPADIVEREGLTYYVLIRLLMNFYASPCSGGGVGALPEPPIPGWRTVHFIRLIETPEWDDSGLRETPFVQVVAKEDGSELLLLVRGTVTLTEARLETYRRQVAFLDIIHGATSHRQADECGLWGGCKAVPLIREGYGAILRAVFPSIRRIVDSYASTAERVIVAGFSLGASVASYIALGLAMATSPSHERHTADNSHRIDLVAVSPVRAFNQPFADLMTEKVNPRTLVYEADPIPQWACKTAVGCRANQPPPQTDTMGTVEYVDFPGRVEIRRGDLGEPNEMGGSLHAWPAHMCAYICWAVRRFAADDGVDWCLLRGRGHTGGGMRVGVDESEGEGEGSICPYSVERLPLLV</sequence>
<accession>A0A0G4FVQ1</accession>
<dbReference type="VEuPathDB" id="CryptoDB:Vbra_9463"/>
<organism evidence="2 3">
    <name type="scientific">Vitrella brassicaformis (strain CCMP3155)</name>
    <dbReference type="NCBI Taxonomy" id="1169540"/>
    <lineage>
        <taxon>Eukaryota</taxon>
        <taxon>Sar</taxon>
        <taxon>Alveolata</taxon>
        <taxon>Colpodellida</taxon>
        <taxon>Vitrellaceae</taxon>
        <taxon>Vitrella</taxon>
    </lineage>
</organism>
<dbReference type="InParanoid" id="A0A0G4FVQ1"/>
<dbReference type="EMBL" id="CDMY01000509">
    <property type="protein sequence ID" value="CEM18809.1"/>
    <property type="molecule type" value="Genomic_DNA"/>
</dbReference>
<feature type="domain" description="Fungal lipase-type" evidence="1">
    <location>
        <begin position="308"/>
        <end position="462"/>
    </location>
</feature>
<dbReference type="Proteomes" id="UP000041254">
    <property type="component" value="Unassembled WGS sequence"/>
</dbReference>
<protein>
    <recommendedName>
        <fullName evidence="1">Fungal lipase-type domain-containing protein</fullName>
    </recommendedName>
</protein>
<dbReference type="AlphaFoldDB" id="A0A0G4FVQ1"/>
<evidence type="ECO:0000259" key="1">
    <source>
        <dbReference type="Pfam" id="PF01764"/>
    </source>
</evidence>
<proteinExistence type="predicted"/>
<dbReference type="Pfam" id="PF01764">
    <property type="entry name" value="Lipase_3"/>
    <property type="match status" value="1"/>
</dbReference>
<evidence type="ECO:0000313" key="3">
    <source>
        <dbReference type="Proteomes" id="UP000041254"/>
    </source>
</evidence>